<gene>
    <name evidence="2" type="ORF">GYH36_16455</name>
</gene>
<dbReference type="GeneID" id="32510557"/>
<proteinExistence type="predicted"/>
<organism evidence="2 3">
    <name type="scientific">Cellulosimicrobium composti</name>
    <dbReference type="NCBI Taxonomy" id="2672572"/>
    <lineage>
        <taxon>Bacteria</taxon>
        <taxon>Bacillati</taxon>
        <taxon>Actinomycetota</taxon>
        <taxon>Actinomycetes</taxon>
        <taxon>Micrococcales</taxon>
        <taxon>Promicromonosporaceae</taxon>
        <taxon>Cellulosimicrobium</taxon>
    </lineage>
</organism>
<protein>
    <submittedName>
        <fullName evidence="2">Uncharacterized protein</fullName>
    </submittedName>
</protein>
<feature type="compositionally biased region" description="Low complexity" evidence="1">
    <location>
        <begin position="25"/>
        <end position="34"/>
    </location>
</feature>
<reference evidence="2 3" key="1">
    <citation type="journal article" date="2021" name="Arch. Microbiol.">
        <title>Cellulosimicrobium fucosivorans sp. nov., isolated from San Elijo Lagoon, contains a fucose metabolic pathway linked to carotenoid production.</title>
        <authorList>
            <person name="Aviles F.A."/>
            <person name="Kyndt J.A."/>
        </authorList>
    </citation>
    <scope>NUCLEOTIDE SEQUENCE [LARGE SCALE GENOMIC DNA]</scope>
    <source>
        <strain evidence="2 3">SE3</strain>
    </source>
</reference>
<dbReference type="Proteomes" id="UP000471672">
    <property type="component" value="Unassembled WGS sequence"/>
</dbReference>
<evidence type="ECO:0000313" key="2">
    <source>
        <dbReference type="EMBL" id="NDO91030.1"/>
    </source>
</evidence>
<evidence type="ECO:0000256" key="1">
    <source>
        <dbReference type="SAM" id="MobiDB-lite"/>
    </source>
</evidence>
<evidence type="ECO:0000313" key="3">
    <source>
        <dbReference type="Proteomes" id="UP000471672"/>
    </source>
</evidence>
<sequence>MVDTLPAPRTTARATGTPRRRDRATAPGRPVVAAHDPDDADYTAGDVDERARWERRAARNGASPAPRA</sequence>
<name>A0ABX0BIY1_9MICO</name>
<feature type="compositionally biased region" description="Basic and acidic residues" evidence="1">
    <location>
        <begin position="47"/>
        <end position="57"/>
    </location>
</feature>
<feature type="compositionally biased region" description="Low complexity" evidence="1">
    <location>
        <begin position="1"/>
        <end position="17"/>
    </location>
</feature>
<dbReference type="RefSeq" id="WP_024838914.1">
    <property type="nucleotide sequence ID" value="NZ_JAAFAN010000071.1"/>
</dbReference>
<comment type="caution">
    <text evidence="2">The sequence shown here is derived from an EMBL/GenBank/DDBJ whole genome shotgun (WGS) entry which is preliminary data.</text>
</comment>
<accession>A0ABX0BIY1</accession>
<dbReference type="EMBL" id="JAAFAN010000071">
    <property type="protein sequence ID" value="NDO91030.1"/>
    <property type="molecule type" value="Genomic_DNA"/>
</dbReference>
<feature type="region of interest" description="Disordered" evidence="1">
    <location>
        <begin position="1"/>
        <end position="68"/>
    </location>
</feature>
<keyword evidence="3" id="KW-1185">Reference proteome</keyword>